<dbReference type="Gene3D" id="2.115.10.20">
    <property type="entry name" value="Glycosyl hydrolase domain, family 43"/>
    <property type="match status" value="1"/>
</dbReference>
<dbReference type="EMBL" id="GU474862">
    <property type="protein sequence ID" value="ADI17366.1"/>
    <property type="molecule type" value="Genomic_DNA"/>
</dbReference>
<dbReference type="AlphaFoldDB" id="E0XSH5"/>
<sequence length="289" mass="32208">MPDWAPGKQAALHLYFGHHKGDSIRLAFADRLEGPWKMWTDPILPLAESLFLPADPSPDHSIPEPDWVDALDGDYLYAHVASPDVHIDEANQRLVMYYHGLLPGGDQQTRLATSTDGINFKPREPLLGPPYFRATKLDGMIYLSMWEGQLGRTRSWEGPIDLAPKELLPDEITRAPDRQIRHGHVFAHQGRLHLTFSRIGDAPERLLHCELKPAEAWSDWSFGPVSEMLRPAPGWEGGDLPVAASIMGTVMERVNELRDPALFLDQGQVWITYCGGGESGIGIARVEGL</sequence>
<evidence type="ECO:0000313" key="1">
    <source>
        <dbReference type="EMBL" id="ADI17366.1"/>
    </source>
</evidence>
<dbReference type="SUPFAM" id="SSF75005">
    <property type="entry name" value="Arabinanase/levansucrase/invertase"/>
    <property type="match status" value="1"/>
</dbReference>
<dbReference type="InterPro" id="IPR023296">
    <property type="entry name" value="Glyco_hydro_beta-prop_sf"/>
</dbReference>
<accession>E0XSH5</accession>
<proteinExistence type="predicted"/>
<name>E0XSH5_9DELT</name>
<reference evidence="1" key="1">
    <citation type="journal article" date="2011" name="Environ. Microbiol.">
        <title>Time-series analyses of Monterey Bay coastal microbial picoplankton using a 'genome proxy' microarray.</title>
        <authorList>
            <person name="Rich V.I."/>
            <person name="Pham V.D."/>
            <person name="Eppley J."/>
            <person name="Shi Y."/>
            <person name="DeLong E.F."/>
        </authorList>
    </citation>
    <scope>NUCLEOTIDE SEQUENCE</scope>
</reference>
<protein>
    <submittedName>
        <fullName evidence="1">Uncharacterized protein</fullName>
    </submittedName>
</protein>
<organism evidence="1">
    <name type="scientific">uncultured delta proteobacterium HF0070_30B07</name>
    <dbReference type="NCBI Taxonomy" id="710826"/>
    <lineage>
        <taxon>Bacteria</taxon>
        <taxon>Deltaproteobacteria</taxon>
        <taxon>environmental samples</taxon>
    </lineage>
</organism>